<dbReference type="InterPro" id="IPR002372">
    <property type="entry name" value="PQQ_rpt_dom"/>
</dbReference>
<sequence length="272" mass="30402">MAAVLSAASLSAKIVYRQPLDEAGQSGVCLQGDKLFLTMHSKLEGRMKGGFFFNGDVVGQCFDKLTGKLLWSVDLPGTWAGRVLESWHDSTSLLPVATDKYVVFHNLNGMLACFTHEGKPVWQRKWQAPDPDVKNCRMYLHEGKLLVALPSDKIAVEESKKHPALPFYQIRSIDLQTGKDLWVSPTLLHHATQYSLGEWKGKTVMVASMIDLSHWKFKLGRKGYLLSVADGKPILTFDLPPAIPHQKNHLLQGKFLVTGTARKETQFHLVDP</sequence>
<gene>
    <name evidence="2" type="ORF">METZ01_LOCUS220138</name>
</gene>
<dbReference type="AlphaFoldDB" id="A0A382FY27"/>
<dbReference type="Gene3D" id="2.130.10.10">
    <property type="entry name" value="YVTN repeat-like/Quinoprotein amine dehydrogenase"/>
    <property type="match status" value="1"/>
</dbReference>
<protein>
    <recommendedName>
        <fullName evidence="1">Pyrrolo-quinoline quinone repeat domain-containing protein</fullName>
    </recommendedName>
</protein>
<reference evidence="2" key="1">
    <citation type="submission" date="2018-05" db="EMBL/GenBank/DDBJ databases">
        <authorList>
            <person name="Lanie J.A."/>
            <person name="Ng W.-L."/>
            <person name="Kazmierczak K.M."/>
            <person name="Andrzejewski T.M."/>
            <person name="Davidsen T.M."/>
            <person name="Wayne K.J."/>
            <person name="Tettelin H."/>
            <person name="Glass J.I."/>
            <person name="Rusch D."/>
            <person name="Podicherti R."/>
            <person name="Tsui H.-C.T."/>
            <person name="Winkler M.E."/>
        </authorList>
    </citation>
    <scope>NUCLEOTIDE SEQUENCE</scope>
</reference>
<proteinExistence type="predicted"/>
<dbReference type="SUPFAM" id="SSF50998">
    <property type="entry name" value="Quinoprotein alcohol dehydrogenase-like"/>
    <property type="match status" value="1"/>
</dbReference>
<dbReference type="EMBL" id="UINC01052214">
    <property type="protein sequence ID" value="SVB67284.1"/>
    <property type="molecule type" value="Genomic_DNA"/>
</dbReference>
<dbReference type="Pfam" id="PF13360">
    <property type="entry name" value="PQQ_2"/>
    <property type="match status" value="1"/>
</dbReference>
<name>A0A382FY27_9ZZZZ</name>
<feature type="non-terminal residue" evidence="2">
    <location>
        <position position="272"/>
    </location>
</feature>
<evidence type="ECO:0000259" key="1">
    <source>
        <dbReference type="Pfam" id="PF13360"/>
    </source>
</evidence>
<organism evidence="2">
    <name type="scientific">marine metagenome</name>
    <dbReference type="NCBI Taxonomy" id="408172"/>
    <lineage>
        <taxon>unclassified sequences</taxon>
        <taxon>metagenomes</taxon>
        <taxon>ecological metagenomes</taxon>
    </lineage>
</organism>
<accession>A0A382FY27</accession>
<evidence type="ECO:0000313" key="2">
    <source>
        <dbReference type="EMBL" id="SVB67284.1"/>
    </source>
</evidence>
<dbReference type="InterPro" id="IPR015943">
    <property type="entry name" value="WD40/YVTN_repeat-like_dom_sf"/>
</dbReference>
<dbReference type="InterPro" id="IPR011047">
    <property type="entry name" value="Quinoprotein_ADH-like_sf"/>
</dbReference>
<feature type="domain" description="Pyrrolo-quinoline quinone repeat" evidence="1">
    <location>
        <begin position="58"/>
        <end position="208"/>
    </location>
</feature>